<dbReference type="OrthoDB" id="203627at2157"/>
<protein>
    <submittedName>
        <fullName evidence="1">Uncharacterized protein</fullName>
    </submittedName>
</protein>
<keyword evidence="2" id="KW-1185">Reference proteome</keyword>
<dbReference type="AlphaFoldDB" id="A0A3N6MD29"/>
<evidence type="ECO:0000313" key="2">
    <source>
        <dbReference type="Proteomes" id="UP000281431"/>
    </source>
</evidence>
<evidence type="ECO:0000313" key="1">
    <source>
        <dbReference type="EMBL" id="RQH01759.1"/>
    </source>
</evidence>
<proteinExistence type="predicted"/>
<name>A0A3N6MD29_NATCH</name>
<gene>
    <name evidence="1" type="ORF">EA472_05405</name>
</gene>
<dbReference type="EMBL" id="REFZ01000003">
    <property type="protein sequence ID" value="RQH01759.1"/>
    <property type="molecule type" value="Genomic_DNA"/>
</dbReference>
<dbReference type="Proteomes" id="UP000281431">
    <property type="component" value="Unassembled WGS sequence"/>
</dbReference>
<sequence>MDSSTDFAALVSRVRTQSKDAAGSDTERVTIRSLEGVDPGSLSTLLETAESEDVPPGDLVFVLSRANADSLLEREADLDDREDLEDRLGRPVRVEERMPDETVLLLAPDAVDGEQIVDPTAIACGVIGSDS</sequence>
<accession>A0A3N6MD29</accession>
<organism evidence="1 2">
    <name type="scientific">Natrarchaeobius chitinivorans</name>
    <dbReference type="NCBI Taxonomy" id="1679083"/>
    <lineage>
        <taxon>Archaea</taxon>
        <taxon>Methanobacteriati</taxon>
        <taxon>Methanobacteriota</taxon>
        <taxon>Stenosarchaea group</taxon>
        <taxon>Halobacteria</taxon>
        <taxon>Halobacteriales</taxon>
        <taxon>Natrialbaceae</taxon>
        <taxon>Natrarchaeobius</taxon>
    </lineage>
</organism>
<reference evidence="1 2" key="1">
    <citation type="submission" date="2018-10" db="EMBL/GenBank/DDBJ databases">
        <title>Natrarchaeobius chitinivorans gen. nov., sp. nov., and Natrarchaeobius haloalkaliphilus sp. nov., alkaliphilic, chitin-utilizing haloarchaea from hypersaline alkaline lakes.</title>
        <authorList>
            <person name="Sorokin D.Y."/>
            <person name="Elcheninov A.G."/>
            <person name="Kostrikina N.A."/>
            <person name="Bale N.J."/>
            <person name="Sinninghe Damste J.S."/>
            <person name="Khijniak T.V."/>
            <person name="Kublanov I.V."/>
            <person name="Toshchakov S.V."/>
        </authorList>
    </citation>
    <scope>NUCLEOTIDE SEQUENCE [LARGE SCALE GENOMIC DNA]</scope>
    <source>
        <strain evidence="1 2">AArcht7</strain>
    </source>
</reference>
<comment type="caution">
    <text evidence="1">The sequence shown here is derived from an EMBL/GenBank/DDBJ whole genome shotgun (WGS) entry which is preliminary data.</text>
</comment>